<proteinExistence type="predicted"/>
<dbReference type="AlphaFoldDB" id="A0A3P7JR56"/>
<protein>
    <submittedName>
        <fullName evidence="1">Uncharacterized protein</fullName>
    </submittedName>
</protein>
<evidence type="ECO:0000313" key="2">
    <source>
        <dbReference type="Proteomes" id="UP000270094"/>
    </source>
</evidence>
<reference evidence="1 2" key="1">
    <citation type="submission" date="2018-11" db="EMBL/GenBank/DDBJ databases">
        <authorList>
            <consortium name="Pathogen Informatics"/>
        </authorList>
    </citation>
    <scope>NUCLEOTIDE SEQUENCE [LARGE SCALE GENOMIC DNA]</scope>
</reference>
<feature type="non-terminal residue" evidence="1">
    <location>
        <position position="90"/>
    </location>
</feature>
<dbReference type="EMBL" id="UYYB01146272">
    <property type="protein sequence ID" value="VDM85856.1"/>
    <property type="molecule type" value="Genomic_DNA"/>
</dbReference>
<name>A0A3P7JR56_STRVU</name>
<dbReference type="OrthoDB" id="5866965at2759"/>
<keyword evidence="2" id="KW-1185">Reference proteome</keyword>
<dbReference type="Proteomes" id="UP000270094">
    <property type="component" value="Unassembled WGS sequence"/>
</dbReference>
<evidence type="ECO:0000313" key="1">
    <source>
        <dbReference type="EMBL" id="VDM85856.1"/>
    </source>
</evidence>
<gene>
    <name evidence="1" type="ORF">SVUK_LOCUS20854</name>
</gene>
<accession>A0A3P7JR56</accession>
<organism evidence="1 2">
    <name type="scientific">Strongylus vulgaris</name>
    <name type="common">Blood worm</name>
    <dbReference type="NCBI Taxonomy" id="40348"/>
    <lineage>
        <taxon>Eukaryota</taxon>
        <taxon>Metazoa</taxon>
        <taxon>Ecdysozoa</taxon>
        <taxon>Nematoda</taxon>
        <taxon>Chromadorea</taxon>
        <taxon>Rhabditida</taxon>
        <taxon>Rhabditina</taxon>
        <taxon>Rhabditomorpha</taxon>
        <taxon>Strongyloidea</taxon>
        <taxon>Strongylidae</taxon>
        <taxon>Strongylus</taxon>
    </lineage>
</organism>
<sequence length="90" mass="10168">MSYPLYFPKGEQSFVRDSLPKRKGKRTASTVCDDGCNAESSNQPTIFFSDDDGEDGNINTSTAKFLSRGDFYHFVLYRRGDVNTHRFLGS</sequence>